<proteinExistence type="inferred from homology"/>
<comment type="function">
    <text evidence="2">Hydrolysis of the deoxyribose N-glycosidic bond to excise 3-methyladenine, and 7-methylguanine from the damaged DNA polymer formed by alkylation lesions.</text>
</comment>
<dbReference type="NCBIfam" id="NF002003">
    <property type="entry name" value="PRK00802.1-3"/>
    <property type="match status" value="1"/>
</dbReference>
<dbReference type="Gene3D" id="3.10.300.10">
    <property type="entry name" value="Methylpurine-DNA glycosylase (MPG)"/>
    <property type="match status" value="1"/>
</dbReference>
<dbReference type="FunFam" id="3.10.300.10:FF:000001">
    <property type="entry name" value="Putative 3-methyladenine DNA glycosylase"/>
    <property type="match status" value="1"/>
</dbReference>
<accession>A0A250X9Z2</accession>
<dbReference type="EC" id="3.2.2.21" evidence="4"/>
<dbReference type="InterPro" id="IPR011034">
    <property type="entry name" value="Formyl_transferase-like_C_sf"/>
</dbReference>
<dbReference type="GO" id="GO:0003677">
    <property type="term" value="F:DNA binding"/>
    <property type="evidence" value="ECO:0007669"/>
    <property type="project" value="InterPro"/>
</dbReference>
<dbReference type="PANTHER" id="PTHR10429">
    <property type="entry name" value="DNA-3-METHYLADENINE GLYCOSYLASE"/>
    <property type="match status" value="1"/>
</dbReference>
<keyword evidence="7" id="KW-0234">DNA repair</keyword>
<keyword evidence="5" id="KW-0227">DNA damage</keyword>
<sequence length="255" mass="27670">MKPDDCQVSGIKRGRESTVSSERELHVSADQQSSTVSDGKDPVNKTLKEITSRSALKAAPELLGWTLLVNGVGGRIVEVEAYCGSDDPASHAAKGETARTKAMFGPPGHLYIYRSFGIHWCVNITCQPPGLGEGVLLRALEPTHGLDTMRQRRSRHAVDGNISKAVSDKMLCSGPGRLAQALGLNDSYYGRDLSEQPFQLIPPSGRVECETTPRVGISQAVERPWRFVESGSPWVSPARFKKCSSFGTSIIPLHN</sequence>
<gene>
    <name evidence="10" type="ORF">CEUSTIGMA_g7021.t1</name>
</gene>
<dbReference type="AlphaFoldDB" id="A0A250X9Z2"/>
<keyword evidence="11" id="KW-1185">Reference proteome</keyword>
<dbReference type="OrthoDB" id="6353017at2759"/>
<dbReference type="HAMAP" id="MF_00527">
    <property type="entry name" value="3MGH"/>
    <property type="match status" value="1"/>
</dbReference>
<dbReference type="GO" id="GO:0006284">
    <property type="term" value="P:base-excision repair"/>
    <property type="evidence" value="ECO:0007669"/>
    <property type="project" value="InterPro"/>
</dbReference>
<name>A0A250X9Z2_9CHLO</name>
<evidence type="ECO:0000313" key="11">
    <source>
        <dbReference type="Proteomes" id="UP000232323"/>
    </source>
</evidence>
<dbReference type="SUPFAM" id="SSF50486">
    <property type="entry name" value="FMT C-terminal domain-like"/>
    <property type="match status" value="1"/>
</dbReference>
<organism evidence="10 11">
    <name type="scientific">Chlamydomonas eustigma</name>
    <dbReference type="NCBI Taxonomy" id="1157962"/>
    <lineage>
        <taxon>Eukaryota</taxon>
        <taxon>Viridiplantae</taxon>
        <taxon>Chlorophyta</taxon>
        <taxon>core chlorophytes</taxon>
        <taxon>Chlorophyceae</taxon>
        <taxon>CS clade</taxon>
        <taxon>Chlamydomonadales</taxon>
        <taxon>Chlamydomonadaceae</taxon>
        <taxon>Chlamydomonas</taxon>
    </lineage>
</organism>
<feature type="region of interest" description="Disordered" evidence="9">
    <location>
        <begin position="1"/>
        <end position="43"/>
    </location>
</feature>
<evidence type="ECO:0000256" key="7">
    <source>
        <dbReference type="ARBA" id="ARBA00023204"/>
    </source>
</evidence>
<reference evidence="10 11" key="1">
    <citation type="submission" date="2017-08" db="EMBL/GenBank/DDBJ databases">
        <title>Acidophilic green algal genome provides insights into adaptation to an acidic environment.</title>
        <authorList>
            <person name="Hirooka S."/>
            <person name="Hirose Y."/>
            <person name="Kanesaki Y."/>
            <person name="Higuchi S."/>
            <person name="Fujiwara T."/>
            <person name="Onuma R."/>
            <person name="Era A."/>
            <person name="Ohbayashi R."/>
            <person name="Uzuka A."/>
            <person name="Nozaki H."/>
            <person name="Yoshikawa H."/>
            <person name="Miyagishima S.Y."/>
        </authorList>
    </citation>
    <scope>NUCLEOTIDE SEQUENCE [LARGE SCALE GENOMIC DNA]</scope>
    <source>
        <strain evidence="10 11">NIES-2499</strain>
    </source>
</reference>
<dbReference type="InterPro" id="IPR003180">
    <property type="entry name" value="MPG"/>
</dbReference>
<dbReference type="NCBIfam" id="TIGR00567">
    <property type="entry name" value="3mg"/>
    <property type="match status" value="1"/>
</dbReference>
<dbReference type="STRING" id="1157962.A0A250X9Z2"/>
<evidence type="ECO:0000313" key="10">
    <source>
        <dbReference type="EMBL" id="GAX79580.1"/>
    </source>
</evidence>
<dbReference type="GO" id="GO:0003905">
    <property type="term" value="F:alkylbase DNA N-glycosylase activity"/>
    <property type="evidence" value="ECO:0007669"/>
    <property type="project" value="UniProtKB-EC"/>
</dbReference>
<protein>
    <recommendedName>
        <fullName evidence="4">DNA-3-methyladenine glycosylase II</fullName>
        <ecNumber evidence="4">3.2.2.21</ecNumber>
    </recommendedName>
    <alternativeName>
        <fullName evidence="8">3-methyladenine DNA glycosidase</fullName>
    </alternativeName>
</protein>
<keyword evidence="6" id="KW-0378">Hydrolase</keyword>
<dbReference type="PANTHER" id="PTHR10429:SF0">
    <property type="entry name" value="DNA-3-METHYLADENINE GLYCOSYLASE"/>
    <property type="match status" value="1"/>
</dbReference>
<evidence type="ECO:0000256" key="9">
    <source>
        <dbReference type="SAM" id="MobiDB-lite"/>
    </source>
</evidence>
<dbReference type="EMBL" id="BEGY01000044">
    <property type="protein sequence ID" value="GAX79580.1"/>
    <property type="molecule type" value="Genomic_DNA"/>
</dbReference>
<evidence type="ECO:0000256" key="3">
    <source>
        <dbReference type="ARBA" id="ARBA00009232"/>
    </source>
</evidence>
<dbReference type="Pfam" id="PF02245">
    <property type="entry name" value="Pur_DNA_glyco"/>
    <property type="match status" value="1"/>
</dbReference>
<comment type="catalytic activity">
    <reaction evidence="1">
        <text>Hydrolysis of alkylated DNA, releasing 3-methyladenine, 3-methylguanine, 7-methylguanine and 7-methyladenine.</text>
        <dbReference type="EC" id="3.2.2.21"/>
    </reaction>
</comment>
<feature type="compositionally biased region" description="Basic and acidic residues" evidence="9">
    <location>
        <begin position="13"/>
        <end position="27"/>
    </location>
</feature>
<dbReference type="Proteomes" id="UP000232323">
    <property type="component" value="Unassembled WGS sequence"/>
</dbReference>
<comment type="caution">
    <text evidence="10">The sequence shown here is derived from an EMBL/GenBank/DDBJ whole genome shotgun (WGS) entry which is preliminary data.</text>
</comment>
<dbReference type="CDD" id="cd00540">
    <property type="entry name" value="AAG"/>
    <property type="match status" value="1"/>
</dbReference>
<dbReference type="InterPro" id="IPR036995">
    <property type="entry name" value="MPG_sf"/>
</dbReference>
<evidence type="ECO:0000256" key="4">
    <source>
        <dbReference type="ARBA" id="ARBA00012000"/>
    </source>
</evidence>
<evidence type="ECO:0000256" key="8">
    <source>
        <dbReference type="ARBA" id="ARBA00033426"/>
    </source>
</evidence>
<evidence type="ECO:0000256" key="6">
    <source>
        <dbReference type="ARBA" id="ARBA00022801"/>
    </source>
</evidence>
<evidence type="ECO:0000256" key="5">
    <source>
        <dbReference type="ARBA" id="ARBA00022763"/>
    </source>
</evidence>
<evidence type="ECO:0000256" key="1">
    <source>
        <dbReference type="ARBA" id="ARBA00000086"/>
    </source>
</evidence>
<comment type="similarity">
    <text evidence="3">Belongs to the DNA glycosylase MPG family.</text>
</comment>
<evidence type="ECO:0000256" key="2">
    <source>
        <dbReference type="ARBA" id="ARBA00002421"/>
    </source>
</evidence>